<comment type="caution">
    <text evidence="3">The sequence shown here is derived from an EMBL/GenBank/DDBJ whole genome shotgun (WGS) entry which is preliminary data.</text>
</comment>
<evidence type="ECO:0000259" key="2">
    <source>
        <dbReference type="Pfam" id="PF22570"/>
    </source>
</evidence>
<evidence type="ECO:0000313" key="4">
    <source>
        <dbReference type="Proteomes" id="UP001596022"/>
    </source>
</evidence>
<feature type="transmembrane region" description="Helical" evidence="1">
    <location>
        <begin position="12"/>
        <end position="43"/>
    </location>
</feature>
<dbReference type="EMBL" id="JBHSFW010000014">
    <property type="protein sequence ID" value="MFC4619981.1"/>
    <property type="molecule type" value="Genomic_DNA"/>
</dbReference>
<evidence type="ECO:0000313" key="3">
    <source>
        <dbReference type="EMBL" id="MFC4619981.1"/>
    </source>
</evidence>
<name>A0ABV9GSQ1_9BACL</name>
<proteinExistence type="predicted"/>
<dbReference type="Proteomes" id="UP001596022">
    <property type="component" value="Unassembled WGS sequence"/>
</dbReference>
<protein>
    <recommendedName>
        <fullName evidence="2">LiaF transmembrane domain-containing protein</fullName>
    </recommendedName>
</protein>
<keyword evidence="4" id="KW-1185">Reference proteome</keyword>
<keyword evidence="1" id="KW-1133">Transmembrane helix</keyword>
<evidence type="ECO:0000256" key="1">
    <source>
        <dbReference type="SAM" id="Phobius"/>
    </source>
</evidence>
<dbReference type="InterPro" id="IPR054331">
    <property type="entry name" value="LiaF_TM"/>
</dbReference>
<accession>A0ABV9GSQ1</accession>
<gene>
    <name evidence="3" type="ORF">ACFO4N_14805</name>
</gene>
<dbReference type="Pfam" id="PF22570">
    <property type="entry name" value="LiaF-TM"/>
    <property type="match status" value="1"/>
</dbReference>
<sequence>MSVTGKTMVGLVLFVVGATILLGVLGIHLGGLISLAIAGLIIIYGIKKIVTASSRGQKWFGAALLIFGILMLVGAVHLIFKVLIALVVVYFGYKLLKGDHERPAAEGGHHLKHADMDDDFDKEFERMMKDNHY</sequence>
<reference evidence="4" key="1">
    <citation type="journal article" date="2019" name="Int. J. Syst. Evol. Microbiol.">
        <title>The Global Catalogue of Microorganisms (GCM) 10K type strain sequencing project: providing services to taxonomists for standard genome sequencing and annotation.</title>
        <authorList>
            <consortium name="The Broad Institute Genomics Platform"/>
            <consortium name="The Broad Institute Genome Sequencing Center for Infectious Disease"/>
            <person name="Wu L."/>
            <person name="Ma J."/>
        </authorList>
    </citation>
    <scope>NUCLEOTIDE SEQUENCE [LARGE SCALE GENOMIC DNA]</scope>
    <source>
        <strain evidence="4">CGMCC 1.16306</strain>
    </source>
</reference>
<dbReference type="RefSeq" id="WP_376847069.1">
    <property type="nucleotide sequence ID" value="NZ_JBHSFW010000014.1"/>
</dbReference>
<keyword evidence="1" id="KW-0812">Transmembrane</keyword>
<feature type="transmembrane region" description="Helical" evidence="1">
    <location>
        <begin position="64"/>
        <end position="93"/>
    </location>
</feature>
<organism evidence="3 4">
    <name type="scientific">Camelliibacillus cellulosilyticus</name>
    <dbReference type="NCBI Taxonomy" id="2174486"/>
    <lineage>
        <taxon>Bacteria</taxon>
        <taxon>Bacillati</taxon>
        <taxon>Bacillota</taxon>
        <taxon>Bacilli</taxon>
        <taxon>Bacillales</taxon>
        <taxon>Sporolactobacillaceae</taxon>
        <taxon>Camelliibacillus</taxon>
    </lineage>
</organism>
<keyword evidence="1" id="KW-0472">Membrane</keyword>
<feature type="domain" description="LiaF transmembrane" evidence="2">
    <location>
        <begin position="9"/>
        <end position="100"/>
    </location>
</feature>